<evidence type="ECO:0000256" key="1">
    <source>
        <dbReference type="SAM" id="MobiDB-lite"/>
    </source>
</evidence>
<evidence type="ECO:0000313" key="3">
    <source>
        <dbReference type="Proteomes" id="UP000265520"/>
    </source>
</evidence>
<reference evidence="2 3" key="1">
    <citation type="journal article" date="2018" name="Front. Plant Sci.">
        <title>Red Clover (Trifolium pratense) and Zigzag Clover (T. medium) - A Picture of Genomic Similarities and Differences.</title>
        <authorList>
            <person name="Dluhosova J."/>
            <person name="Istvanek J."/>
            <person name="Nedelnik J."/>
            <person name="Repkova J."/>
        </authorList>
    </citation>
    <scope>NUCLEOTIDE SEQUENCE [LARGE SCALE GENOMIC DNA]</scope>
    <source>
        <strain evidence="3">cv. 10/8</strain>
        <tissue evidence="2">Leaf</tissue>
    </source>
</reference>
<dbReference type="Proteomes" id="UP000265520">
    <property type="component" value="Unassembled WGS sequence"/>
</dbReference>
<evidence type="ECO:0000313" key="2">
    <source>
        <dbReference type="EMBL" id="MCI64557.1"/>
    </source>
</evidence>
<name>A0A392TVT6_9FABA</name>
<proteinExistence type="predicted"/>
<protein>
    <submittedName>
        <fullName evidence="2">Uncharacterized protein</fullName>
    </submittedName>
</protein>
<dbReference type="EMBL" id="LXQA010658670">
    <property type="protein sequence ID" value="MCI64557.1"/>
    <property type="molecule type" value="Genomic_DNA"/>
</dbReference>
<accession>A0A392TVT6</accession>
<organism evidence="2 3">
    <name type="scientific">Trifolium medium</name>
    <dbReference type="NCBI Taxonomy" id="97028"/>
    <lineage>
        <taxon>Eukaryota</taxon>
        <taxon>Viridiplantae</taxon>
        <taxon>Streptophyta</taxon>
        <taxon>Embryophyta</taxon>
        <taxon>Tracheophyta</taxon>
        <taxon>Spermatophyta</taxon>
        <taxon>Magnoliopsida</taxon>
        <taxon>eudicotyledons</taxon>
        <taxon>Gunneridae</taxon>
        <taxon>Pentapetalae</taxon>
        <taxon>rosids</taxon>
        <taxon>fabids</taxon>
        <taxon>Fabales</taxon>
        <taxon>Fabaceae</taxon>
        <taxon>Papilionoideae</taxon>
        <taxon>50 kb inversion clade</taxon>
        <taxon>NPAAA clade</taxon>
        <taxon>Hologalegina</taxon>
        <taxon>IRL clade</taxon>
        <taxon>Trifolieae</taxon>
        <taxon>Trifolium</taxon>
    </lineage>
</organism>
<keyword evidence="3" id="KW-1185">Reference proteome</keyword>
<feature type="region of interest" description="Disordered" evidence="1">
    <location>
        <begin position="1"/>
        <end position="40"/>
    </location>
</feature>
<dbReference type="AlphaFoldDB" id="A0A392TVT6"/>
<comment type="caution">
    <text evidence="2">The sequence shown here is derived from an EMBL/GenBank/DDBJ whole genome shotgun (WGS) entry which is preliminary data.</text>
</comment>
<feature type="compositionally biased region" description="Basic and acidic residues" evidence="1">
    <location>
        <begin position="23"/>
        <end position="34"/>
    </location>
</feature>
<feature type="non-terminal residue" evidence="2">
    <location>
        <position position="1"/>
    </location>
</feature>
<sequence length="71" mass="7632">PSRVGQTKMRECENTTALTPETPKLDRGSAEGRAAHRTTGGQELHLHVKVWICGSGGARSEALDLFVLCAK</sequence>